<gene>
    <name evidence="1" type="ORF">O6H91_17G084900</name>
</gene>
<comment type="caution">
    <text evidence="1">The sequence shown here is derived from an EMBL/GenBank/DDBJ whole genome shotgun (WGS) entry which is preliminary data.</text>
</comment>
<evidence type="ECO:0000313" key="2">
    <source>
        <dbReference type="Proteomes" id="UP001162992"/>
    </source>
</evidence>
<protein>
    <submittedName>
        <fullName evidence="1">Uncharacterized protein</fullName>
    </submittedName>
</protein>
<evidence type="ECO:0000313" key="1">
    <source>
        <dbReference type="EMBL" id="KAJ7526163.1"/>
    </source>
</evidence>
<proteinExistence type="predicted"/>
<dbReference type="Proteomes" id="UP001162992">
    <property type="component" value="Chromosome 17"/>
</dbReference>
<name>A0ACC2B8U8_DIPCM</name>
<organism evidence="1 2">
    <name type="scientific">Diphasiastrum complanatum</name>
    <name type="common">Issler's clubmoss</name>
    <name type="synonym">Lycopodium complanatum</name>
    <dbReference type="NCBI Taxonomy" id="34168"/>
    <lineage>
        <taxon>Eukaryota</taxon>
        <taxon>Viridiplantae</taxon>
        <taxon>Streptophyta</taxon>
        <taxon>Embryophyta</taxon>
        <taxon>Tracheophyta</taxon>
        <taxon>Lycopodiopsida</taxon>
        <taxon>Lycopodiales</taxon>
        <taxon>Lycopodiaceae</taxon>
        <taxon>Lycopodioideae</taxon>
        <taxon>Diphasiastrum</taxon>
    </lineage>
</organism>
<reference evidence="2" key="1">
    <citation type="journal article" date="2024" name="Proc. Natl. Acad. Sci. U.S.A.">
        <title>Extraordinary preservation of gene collinearity over three hundred million years revealed in homosporous lycophytes.</title>
        <authorList>
            <person name="Li C."/>
            <person name="Wickell D."/>
            <person name="Kuo L.Y."/>
            <person name="Chen X."/>
            <person name="Nie B."/>
            <person name="Liao X."/>
            <person name="Peng D."/>
            <person name="Ji J."/>
            <person name="Jenkins J."/>
            <person name="Williams M."/>
            <person name="Shu S."/>
            <person name="Plott C."/>
            <person name="Barry K."/>
            <person name="Rajasekar S."/>
            <person name="Grimwood J."/>
            <person name="Han X."/>
            <person name="Sun S."/>
            <person name="Hou Z."/>
            <person name="He W."/>
            <person name="Dai G."/>
            <person name="Sun C."/>
            <person name="Schmutz J."/>
            <person name="Leebens-Mack J.H."/>
            <person name="Li F.W."/>
            <person name="Wang L."/>
        </authorList>
    </citation>
    <scope>NUCLEOTIDE SEQUENCE [LARGE SCALE GENOMIC DNA]</scope>
    <source>
        <strain evidence="2">cv. PW_Plant_1</strain>
    </source>
</reference>
<dbReference type="EMBL" id="CM055108">
    <property type="protein sequence ID" value="KAJ7526163.1"/>
    <property type="molecule type" value="Genomic_DNA"/>
</dbReference>
<accession>A0ACC2B8U8</accession>
<sequence length="676" mass="72601">MATSLSPAGYVVCQTPCAVNVLPRSCSQLCRGGLPRATTSVVYCDPFEKDLASLGRCLAFSDITQRRNASKTRLKALANILASDVSPLNGSSASEEFPVDAETQGIEEYSLKRLQPDASSSSYAGQTNYSERLEDTNGLEESLMQASSTAGEAPDASSVINIEQSPSSVDTAPNVVSEALKLPSNGIFQQGTNSMTDSFTKSHDSSIDPKSVSDAIQMSVDTAVGAVKHAYADVNSSILKAINDAVYTYEQTVAGVKSSITEGVSNLGGSIDLTSPFRDGSPINNALKVVVAPVKSTLGSALLIVKDALSELYTTTKDALPPELNSRLHVAEEYVESFFTPLSMAIRQAYSFVIDFEKSLGVDPDNSAIPVVLVIGLGATYLQFRYGGYSGKVQPLAALDLLRKEQNVVLVDIRPQELIESQGVPDLRRGTRSKFVSVEFMKVGSSVRRQLKNAGEIDNILTAAIIRNLKRVDSSTKVIVLDSDGNQSKRIAKALRKAGVRKSFVVEGGFEAWKESGLRSKPTVPETPFVILKEETEAIIEDVRPTPGGIVLVVIGFVSGLNALIEWEKTLQLIGVIGVGHVEISCFWQAIYQRFSSYESVDDLKTDIRILQRPFKLAAQGVIWIAGQLEPNKLQLATSPSTSAVQDKVLQAAAKHGPVASELGQEQTPENASDES</sequence>
<keyword evidence="2" id="KW-1185">Reference proteome</keyword>